<evidence type="ECO:0008006" key="4">
    <source>
        <dbReference type="Google" id="ProtNLM"/>
    </source>
</evidence>
<keyword evidence="1" id="KW-0732">Signal</keyword>
<dbReference type="Proteomes" id="UP000218334">
    <property type="component" value="Unassembled WGS sequence"/>
</dbReference>
<protein>
    <recommendedName>
        <fullName evidence="4">Secreted protein</fullName>
    </recommendedName>
</protein>
<evidence type="ECO:0000256" key="1">
    <source>
        <dbReference type="SAM" id="SignalP"/>
    </source>
</evidence>
<evidence type="ECO:0000313" key="2">
    <source>
        <dbReference type="EMBL" id="PBK63387.1"/>
    </source>
</evidence>
<reference evidence="3" key="1">
    <citation type="journal article" date="2017" name="Nat. Ecol. Evol.">
        <title>Genome expansion and lineage-specific genetic innovations in the forest pathogenic fungi Armillaria.</title>
        <authorList>
            <person name="Sipos G."/>
            <person name="Prasanna A.N."/>
            <person name="Walter M.C."/>
            <person name="O'Connor E."/>
            <person name="Balint B."/>
            <person name="Krizsan K."/>
            <person name="Kiss B."/>
            <person name="Hess J."/>
            <person name="Varga T."/>
            <person name="Slot J."/>
            <person name="Riley R."/>
            <person name="Boka B."/>
            <person name="Rigling D."/>
            <person name="Barry K."/>
            <person name="Lee J."/>
            <person name="Mihaltcheva S."/>
            <person name="LaButti K."/>
            <person name="Lipzen A."/>
            <person name="Waldron R."/>
            <person name="Moloney N.M."/>
            <person name="Sperisen C."/>
            <person name="Kredics L."/>
            <person name="Vagvoelgyi C."/>
            <person name="Patrignani A."/>
            <person name="Fitzpatrick D."/>
            <person name="Nagy I."/>
            <person name="Doyle S."/>
            <person name="Anderson J.B."/>
            <person name="Grigoriev I.V."/>
            <person name="Gueldener U."/>
            <person name="Muensterkoetter M."/>
            <person name="Nagy L.G."/>
        </authorList>
    </citation>
    <scope>NUCLEOTIDE SEQUENCE [LARGE SCALE GENOMIC DNA]</scope>
    <source>
        <strain evidence="3">28-4</strain>
    </source>
</reference>
<gene>
    <name evidence="2" type="ORF">ARMSODRAFT_541798</name>
</gene>
<feature type="chain" id="PRO_5013621765" description="Secreted protein" evidence="1">
    <location>
        <begin position="20"/>
        <end position="115"/>
    </location>
</feature>
<sequence>MSRFKLLIASLRRLSVSSAECSSWTCLVSCAQFLFNAIRSVTCCGLAYDYLSSGESSRHLCEAVEDDESRSRRNRPINSVCITTSYQFLFLSSNSFLPSYRRIILAITSVQIVMD</sequence>
<feature type="signal peptide" evidence="1">
    <location>
        <begin position="1"/>
        <end position="19"/>
    </location>
</feature>
<name>A0A2H3BFN3_9AGAR</name>
<keyword evidence="3" id="KW-1185">Reference proteome</keyword>
<proteinExistence type="predicted"/>
<accession>A0A2H3BFN3</accession>
<evidence type="ECO:0000313" key="3">
    <source>
        <dbReference type="Proteomes" id="UP000218334"/>
    </source>
</evidence>
<organism evidence="2 3">
    <name type="scientific">Armillaria solidipes</name>
    <dbReference type="NCBI Taxonomy" id="1076256"/>
    <lineage>
        <taxon>Eukaryota</taxon>
        <taxon>Fungi</taxon>
        <taxon>Dikarya</taxon>
        <taxon>Basidiomycota</taxon>
        <taxon>Agaricomycotina</taxon>
        <taxon>Agaricomycetes</taxon>
        <taxon>Agaricomycetidae</taxon>
        <taxon>Agaricales</taxon>
        <taxon>Marasmiineae</taxon>
        <taxon>Physalacriaceae</taxon>
        <taxon>Armillaria</taxon>
    </lineage>
</organism>
<dbReference type="AlphaFoldDB" id="A0A2H3BFN3"/>
<dbReference type="EMBL" id="KZ293459">
    <property type="protein sequence ID" value="PBK63387.1"/>
    <property type="molecule type" value="Genomic_DNA"/>
</dbReference>